<name>A0A2H1FF71_9ARCH</name>
<keyword evidence="3" id="KW-1185">Reference proteome</keyword>
<keyword evidence="1" id="KW-0812">Transmembrane</keyword>
<dbReference type="AlphaFoldDB" id="A0A2H1FF71"/>
<dbReference type="EMBL" id="LT841358">
    <property type="protein sequence ID" value="SMH71410.1"/>
    <property type="molecule type" value="Genomic_DNA"/>
</dbReference>
<accession>A0A2H1FF71</accession>
<sequence length="534" mass="58757">MILQNIILLCTVFFVCTSSISAYGIVQNMTDNQISLVGKITVDNLPKNEKSTHHFIRLFLPRDAISFHLDKDKSRFMYVSKNVTSFSIKKHAAEPLVSTIPQIIAGFDGLNQTQCDCVPPDVQIAVGSHHVVEMVNADMGIWDENGVFLSSVLLDRLFSTPSSDILSDPRLMFDASSNKWYASILDVTTSHVGVAVSTNEDPTKMWNVYSIQFDGNCPDQPSIGISDDKFVVSANDFTNCLSNPVFVGAQYFVIDKNNLIMGVPNPSMQKFGPDGSTFSIFPVQSLDSTSTLFMVDAYGNNNILHLYSLVGTVPNVQVVKKDLVIQSINIPPSAIQPNTTTTVNTNDDRIQSAVFDGGILWFGLNDGCTPQGDVQARSCVRLVELDTAGPTVLQDFDIGNAGFYYFYPALAVDLSSKLNLEFGYSSPSDYPGLMFAVQDASAGSNGIVRPQIFKQGAWYDDIGRYGDYFGSSTDPSNSLYTWFAGEYHKDKSPFWSTYVATTNPYAIPEFPYSVAILGITMISFIVLSRLQVRL</sequence>
<protein>
    <submittedName>
        <fullName evidence="2">Uncharacterized protein</fullName>
    </submittedName>
</protein>
<proteinExistence type="predicted"/>
<evidence type="ECO:0000313" key="2">
    <source>
        <dbReference type="EMBL" id="SMH71410.1"/>
    </source>
</evidence>
<dbReference type="Proteomes" id="UP000230607">
    <property type="component" value="Chromosome 1"/>
</dbReference>
<feature type="transmembrane region" description="Helical" evidence="1">
    <location>
        <begin position="510"/>
        <end position="530"/>
    </location>
</feature>
<keyword evidence="1" id="KW-1133">Transmembrane helix</keyword>
<evidence type="ECO:0000256" key="1">
    <source>
        <dbReference type="SAM" id="Phobius"/>
    </source>
</evidence>
<keyword evidence="1" id="KW-0472">Membrane</keyword>
<gene>
    <name evidence="2" type="ORF">NCS_11217</name>
</gene>
<reference evidence="3" key="1">
    <citation type="submission" date="2017-03" db="EMBL/GenBank/DDBJ databases">
        <authorList>
            <person name="Herbold C."/>
        </authorList>
    </citation>
    <scope>NUCLEOTIDE SEQUENCE [LARGE SCALE GENOMIC DNA]</scope>
</reference>
<evidence type="ECO:0000313" key="3">
    <source>
        <dbReference type="Proteomes" id="UP000230607"/>
    </source>
</evidence>
<organism evidence="2 3">
    <name type="scientific">Candidatus Nitrosotalea okcheonensis</name>
    <dbReference type="NCBI Taxonomy" id="1903276"/>
    <lineage>
        <taxon>Archaea</taxon>
        <taxon>Nitrososphaerota</taxon>
        <taxon>Nitrososphaeria</taxon>
        <taxon>Nitrosotaleales</taxon>
        <taxon>Nitrosotaleaceae</taxon>
        <taxon>Nitrosotalea</taxon>
    </lineage>
</organism>